<gene>
    <name evidence="2" type="ORF">KUA55_05785</name>
</gene>
<dbReference type="EMBL" id="JAHUZB010000002">
    <property type="protein sequence ID" value="MBV7390184.1"/>
    <property type="molecule type" value="Genomic_DNA"/>
</dbReference>
<evidence type="ECO:0000313" key="2">
    <source>
        <dbReference type="EMBL" id="MBV7390184.1"/>
    </source>
</evidence>
<keyword evidence="3" id="KW-1185">Reference proteome</keyword>
<proteinExistence type="inferred from homology"/>
<accession>A0ABS6TB99</accession>
<comment type="similarity">
    <text evidence="1">Belongs to the UPF0398 family.</text>
</comment>
<dbReference type="RefSeq" id="WP_218325234.1">
    <property type="nucleotide sequence ID" value="NZ_JAHUZB010000002.1"/>
</dbReference>
<evidence type="ECO:0000313" key="3">
    <source>
        <dbReference type="Proteomes" id="UP000774130"/>
    </source>
</evidence>
<dbReference type="HAMAP" id="MF_01575">
    <property type="entry name" value="UPF0398"/>
    <property type="match status" value="1"/>
</dbReference>
<dbReference type="NCBIfam" id="NF010181">
    <property type="entry name" value="PRK13660.1"/>
    <property type="match status" value="1"/>
</dbReference>
<dbReference type="Proteomes" id="UP000774130">
    <property type="component" value="Unassembled WGS sequence"/>
</dbReference>
<sequence>MNQIIKKIYITGYQSYELGIFTEKDPKVAVIKNVLKNQIIQLIENGLEWIMISGALGCELWAGQIINDLKQQYPEIKLAVIFPFKDFGSNWNEANQLLLQTVVGQADFVDSVSHKPYENPSQFKNHINFLLQHTDASLIVYDQEYPGKTRYFLRDVENFQKNKTYQIFPITMDDLENSVYLGDSV</sequence>
<reference evidence="2 3" key="1">
    <citation type="submission" date="2021-06" db="EMBL/GenBank/DDBJ databases">
        <title>Enterococcus alishanensis sp. nov., a novel lactic acid bacterium isolated from fresh coffee beans.</title>
        <authorList>
            <person name="Chen Y.-S."/>
        </authorList>
    </citation>
    <scope>NUCLEOTIDE SEQUENCE [LARGE SCALE GENOMIC DNA]</scope>
    <source>
        <strain evidence="2 3">ALS3</strain>
    </source>
</reference>
<dbReference type="PANTHER" id="PTHR38440:SF1">
    <property type="entry name" value="UPF0398 PROTEIN SPR0331"/>
    <property type="match status" value="1"/>
</dbReference>
<evidence type="ECO:0000256" key="1">
    <source>
        <dbReference type="HAMAP-Rule" id="MF_01575"/>
    </source>
</evidence>
<protein>
    <recommendedName>
        <fullName evidence="1">UPF0398 protein KUA55_05785</fullName>
    </recommendedName>
</protein>
<dbReference type="InterPro" id="IPR010697">
    <property type="entry name" value="YspA"/>
</dbReference>
<organism evidence="2 3">
    <name type="scientific">Enterococcus alishanensis</name>
    <dbReference type="NCBI Taxonomy" id="1303817"/>
    <lineage>
        <taxon>Bacteria</taxon>
        <taxon>Bacillati</taxon>
        <taxon>Bacillota</taxon>
        <taxon>Bacilli</taxon>
        <taxon>Lactobacillales</taxon>
        <taxon>Enterococcaceae</taxon>
        <taxon>Enterococcus</taxon>
    </lineage>
</organism>
<dbReference type="PIRSF" id="PIRSF021290">
    <property type="entry name" value="DUF1273"/>
    <property type="match status" value="1"/>
</dbReference>
<name>A0ABS6TB99_9ENTE</name>
<dbReference type="Pfam" id="PF06908">
    <property type="entry name" value="YpsA"/>
    <property type="match status" value="1"/>
</dbReference>
<comment type="caution">
    <text evidence="2">The sequence shown here is derived from an EMBL/GenBank/DDBJ whole genome shotgun (WGS) entry which is preliminary data.</text>
</comment>
<dbReference type="PANTHER" id="PTHR38440">
    <property type="entry name" value="UPF0398 PROTEIN YPSA"/>
    <property type="match status" value="1"/>
</dbReference>